<protein>
    <submittedName>
        <fullName evidence="3">Uncharacterized protein</fullName>
    </submittedName>
</protein>
<reference evidence="3" key="2">
    <citation type="submission" date="2016-11" db="EMBL/GenBank/DDBJ databases">
        <authorList>
            <person name="Jaros S."/>
            <person name="Januszkiewicz K."/>
            <person name="Wedrychowicz H."/>
        </authorList>
    </citation>
    <scope>NUCLEOTIDE SEQUENCE [LARGE SCALE GENOMIC DNA]</scope>
    <source>
        <strain evidence="3">DSM 27989</strain>
    </source>
</reference>
<reference evidence="5" key="4">
    <citation type="journal article" date="2019" name="Int. J. Syst. Evol. Microbiol.">
        <title>The Global Catalogue of Microorganisms (GCM) 10K type strain sequencing project: providing services to taxonomists for standard genome sequencing and annotation.</title>
        <authorList>
            <consortium name="The Broad Institute Genomics Platform"/>
            <consortium name="The Broad Institute Genome Sequencing Center for Infectious Disease"/>
            <person name="Wu L."/>
            <person name="Ma J."/>
        </authorList>
    </citation>
    <scope>NUCLEOTIDE SEQUENCE [LARGE SCALE GENOMIC DNA]</scope>
    <source>
        <strain evidence="5">CGMCC 1.12707</strain>
    </source>
</reference>
<evidence type="ECO:0000313" key="2">
    <source>
        <dbReference type="EMBL" id="GGE91740.1"/>
    </source>
</evidence>
<reference evidence="2" key="5">
    <citation type="submission" date="2024-05" db="EMBL/GenBank/DDBJ databases">
        <authorList>
            <person name="Sun Q."/>
            <person name="Zhou Y."/>
        </authorList>
    </citation>
    <scope>NUCLEOTIDE SEQUENCE</scope>
    <source>
        <strain evidence="2">CGMCC 1.12707</strain>
    </source>
</reference>
<dbReference type="AlphaFoldDB" id="A0A1M7A3E2"/>
<organism evidence="3 4">
    <name type="scientific">Chishuiella changwenlii</name>
    <dbReference type="NCBI Taxonomy" id="1434701"/>
    <lineage>
        <taxon>Bacteria</taxon>
        <taxon>Pseudomonadati</taxon>
        <taxon>Bacteroidota</taxon>
        <taxon>Flavobacteriia</taxon>
        <taxon>Flavobacteriales</taxon>
        <taxon>Weeksellaceae</taxon>
        <taxon>Chishuiella</taxon>
    </lineage>
</organism>
<evidence type="ECO:0000313" key="4">
    <source>
        <dbReference type="Proteomes" id="UP000184120"/>
    </source>
</evidence>
<dbReference type="STRING" id="1434701.SAMN05443634_108155"/>
<feature type="transmembrane region" description="Helical" evidence="1">
    <location>
        <begin position="12"/>
        <end position="32"/>
    </location>
</feature>
<keyword evidence="1" id="KW-1133">Transmembrane helix</keyword>
<reference evidence="2" key="1">
    <citation type="journal article" date="2014" name="Int. J. Syst. Evol. Microbiol.">
        <title>Complete genome of a new Firmicutes species belonging to the dominant human colonic microbiota ('Ruminococcus bicirculans') reveals two chromosomes and a selective capacity to utilize plant glucans.</title>
        <authorList>
            <consortium name="NISC Comparative Sequencing Program"/>
            <person name="Wegmann U."/>
            <person name="Louis P."/>
            <person name="Goesmann A."/>
            <person name="Henrissat B."/>
            <person name="Duncan S.H."/>
            <person name="Flint H.J."/>
        </authorList>
    </citation>
    <scope>NUCLEOTIDE SEQUENCE</scope>
    <source>
        <strain evidence="2">CGMCC 1.12707</strain>
    </source>
</reference>
<evidence type="ECO:0000313" key="3">
    <source>
        <dbReference type="EMBL" id="SHL37272.1"/>
    </source>
</evidence>
<keyword evidence="5" id="KW-1185">Reference proteome</keyword>
<evidence type="ECO:0000313" key="5">
    <source>
        <dbReference type="Proteomes" id="UP000650994"/>
    </source>
</evidence>
<dbReference type="EMBL" id="BMFL01000004">
    <property type="protein sequence ID" value="GGE91740.1"/>
    <property type="molecule type" value="Genomic_DNA"/>
</dbReference>
<gene>
    <name evidence="2" type="ORF">GCM10010984_06780</name>
    <name evidence="3" type="ORF">SAMN05443634_108155</name>
</gene>
<evidence type="ECO:0000256" key="1">
    <source>
        <dbReference type="SAM" id="Phobius"/>
    </source>
</evidence>
<dbReference type="Proteomes" id="UP000650994">
    <property type="component" value="Unassembled WGS sequence"/>
</dbReference>
<reference evidence="4" key="3">
    <citation type="submission" date="2016-11" db="EMBL/GenBank/DDBJ databases">
        <authorList>
            <person name="Varghese N."/>
            <person name="Submissions S."/>
        </authorList>
    </citation>
    <scope>NUCLEOTIDE SEQUENCE [LARGE SCALE GENOMIC DNA]</scope>
    <source>
        <strain evidence="4">DSM 27989</strain>
    </source>
</reference>
<dbReference type="Proteomes" id="UP000184120">
    <property type="component" value="Unassembled WGS sequence"/>
</dbReference>
<keyword evidence="1" id="KW-0472">Membrane</keyword>
<dbReference type="EMBL" id="FRBH01000008">
    <property type="protein sequence ID" value="SHL37272.1"/>
    <property type="molecule type" value="Genomic_DNA"/>
</dbReference>
<proteinExistence type="predicted"/>
<accession>A0A1M7A3E2</accession>
<sequence length="139" mass="16369">MYIDVTLHRYHSVPKFFITGLIMLLIFISSRIGNQFYSIDTKGETITFETKNIGFFSFINSKTNKIDLPKYKLINYEYHKGLISKELVFYINSKNKVNLSKTRFRLAFISEQDMDNIINELEQIVKTNRLVKNNLEVSI</sequence>
<name>A0A1M7A3E2_9FLAO</name>
<keyword evidence="1" id="KW-0812">Transmembrane</keyword>